<dbReference type="EMBL" id="LAJE02000216">
    <property type="protein sequence ID" value="OEO30335.1"/>
    <property type="molecule type" value="Genomic_DNA"/>
</dbReference>
<dbReference type="PANTHER" id="PTHR20883">
    <property type="entry name" value="PHYTANOYL-COA DIOXYGENASE DOMAIN CONTAINING 1"/>
    <property type="match status" value="1"/>
</dbReference>
<name>A0A1E5XP33_9HYPH</name>
<comment type="caution">
    <text evidence="3">The sequence shown here is derived from an EMBL/GenBank/DDBJ whole genome shotgun (WGS) entry which is preliminary data.</text>
</comment>
<dbReference type="Proteomes" id="UP000095463">
    <property type="component" value="Unassembled WGS sequence"/>
</dbReference>
<evidence type="ECO:0000313" key="3">
    <source>
        <dbReference type="EMBL" id="OEO30335.1"/>
    </source>
</evidence>
<dbReference type="CDD" id="cd02209">
    <property type="entry name" value="cupin_XRE_C"/>
    <property type="match status" value="1"/>
</dbReference>
<reference evidence="3 4" key="1">
    <citation type="journal article" date="2015" name="Genome Announc.">
        <title>Genome Assemblies of Three Soil-Associated Devosia species: D. insulae, D. limi, and D. soli.</title>
        <authorList>
            <person name="Hassan Y.I."/>
            <person name="Lepp D."/>
            <person name="Zhou T."/>
        </authorList>
    </citation>
    <scope>NUCLEOTIDE SEQUENCE [LARGE SCALE GENOMIC DNA]</scope>
    <source>
        <strain evidence="3 4">DS-56</strain>
    </source>
</reference>
<proteinExistence type="predicted"/>
<organism evidence="3 4">
    <name type="scientific">Devosia insulae DS-56</name>
    <dbReference type="NCBI Taxonomy" id="1116389"/>
    <lineage>
        <taxon>Bacteria</taxon>
        <taxon>Pseudomonadati</taxon>
        <taxon>Pseudomonadota</taxon>
        <taxon>Alphaproteobacteria</taxon>
        <taxon>Hyphomicrobiales</taxon>
        <taxon>Devosiaceae</taxon>
        <taxon>Devosia</taxon>
    </lineage>
</organism>
<dbReference type="InterPro" id="IPR011051">
    <property type="entry name" value="RmlC_Cupin_sf"/>
</dbReference>
<dbReference type="InterPro" id="IPR014710">
    <property type="entry name" value="RmlC-like_jellyroll"/>
</dbReference>
<dbReference type="AlphaFoldDB" id="A0A1E5XP33"/>
<dbReference type="GO" id="GO:0005506">
    <property type="term" value="F:iron ion binding"/>
    <property type="evidence" value="ECO:0007669"/>
    <property type="project" value="UniProtKB-ARBA"/>
</dbReference>
<dbReference type="Pfam" id="PF05721">
    <property type="entry name" value="PhyH"/>
    <property type="match status" value="1"/>
</dbReference>
<dbReference type="InterPro" id="IPR008775">
    <property type="entry name" value="Phytyl_CoA_dOase-like"/>
</dbReference>
<dbReference type="Gene3D" id="2.60.120.10">
    <property type="entry name" value="Jelly Rolls"/>
    <property type="match status" value="2"/>
</dbReference>
<comment type="cofactor">
    <cofactor evidence="1">
        <name>Fe(2+)</name>
        <dbReference type="ChEBI" id="CHEBI:29033"/>
    </cofactor>
</comment>
<dbReference type="Pfam" id="PF07883">
    <property type="entry name" value="Cupin_2"/>
    <property type="match status" value="1"/>
</dbReference>
<dbReference type="PANTHER" id="PTHR20883:SF48">
    <property type="entry name" value="ECTOINE DIOXYGENASE"/>
    <property type="match status" value="1"/>
</dbReference>
<evidence type="ECO:0000256" key="1">
    <source>
        <dbReference type="ARBA" id="ARBA00001954"/>
    </source>
</evidence>
<dbReference type="Gene3D" id="2.60.120.620">
    <property type="entry name" value="q2cbj1_9rhob like domain"/>
    <property type="match status" value="1"/>
</dbReference>
<sequence length="517" mass="55400">MVRPSHAGVAVTKDALEPEGYAGPVAVFDAEECARILSGLRAEPGKPPAWFKGWAASSPAFHRVGSDPRLLELVRPALGDDIVLWGASLIVKAESDIHPFHTDVESMAPDGGFVTVWIGLENTDRSSGLKFVPGSHRYGITMQELNHRVGVTRDASTDETTLAAARQYDAAARILQPEVHDGEALVFDGRVWHGSHNQTKAVRTALLLQYARPDRPVRMPKTFSWPIAFHERKKPPVVVVSGTGQPAVNRIVAAPRRSKAVGNGVHLLPPARLGPDLASFPHFWGRTPVLTDIEGHSSILAPGGSPHPLHQHLEEEILVVVSGTAELHVADDAAGTVNAERVRMGAGDFAYYPARLFHTLSNAGDTPLLYTMLKWINAGKLPNRSAARRAFVKAGAAIGSAAPGIGAPLFEGRTRWLKRLQAHASTLAPGAGYAPHADRHDVAILLLSGSVETLGREVTAPALFYHPANTQHGIRATGTAPARYLAFELGGRPSPLAILAQLQQHRANRASGTAPRL</sequence>
<evidence type="ECO:0000259" key="2">
    <source>
        <dbReference type="Pfam" id="PF07883"/>
    </source>
</evidence>
<dbReference type="SUPFAM" id="SSF51197">
    <property type="entry name" value="Clavaminate synthase-like"/>
    <property type="match status" value="1"/>
</dbReference>
<protein>
    <recommendedName>
        <fullName evidence="2">Cupin type-2 domain-containing protein</fullName>
    </recommendedName>
</protein>
<gene>
    <name evidence="3" type="ORF">VW23_021805</name>
</gene>
<keyword evidence="4" id="KW-1185">Reference proteome</keyword>
<dbReference type="SUPFAM" id="SSF51182">
    <property type="entry name" value="RmlC-like cupins"/>
    <property type="match status" value="1"/>
</dbReference>
<accession>A0A1E5XP33</accession>
<evidence type="ECO:0000313" key="4">
    <source>
        <dbReference type="Proteomes" id="UP000095463"/>
    </source>
</evidence>
<dbReference type="OrthoDB" id="9814939at2"/>
<dbReference type="InterPro" id="IPR013096">
    <property type="entry name" value="Cupin_2"/>
</dbReference>
<dbReference type="GO" id="GO:0016706">
    <property type="term" value="F:2-oxoglutarate-dependent dioxygenase activity"/>
    <property type="evidence" value="ECO:0007669"/>
    <property type="project" value="UniProtKB-ARBA"/>
</dbReference>
<feature type="domain" description="Cupin type-2" evidence="2">
    <location>
        <begin position="299"/>
        <end position="371"/>
    </location>
</feature>